<dbReference type="AlphaFoldDB" id="A0A166HEM4"/>
<sequence length="112" mass="12733">MEGRGRDKCLMVMERERERERVDGERERDKCFMDGQDTEDMKQSSADMTVFVQNLLQQMCFLNCNVLDEMGGRINELEQSISELKTEMGAEGSPSPLPPPKTEDVKPEEGSA</sequence>
<dbReference type="GO" id="GO:0005829">
    <property type="term" value="C:cytosol"/>
    <property type="evidence" value="ECO:0007669"/>
    <property type="project" value="TreeGrafter"/>
</dbReference>
<gene>
    <name evidence="3" type="ORF">DCAR_002813</name>
</gene>
<dbReference type="PANTHER" id="PTHR19424">
    <property type="entry name" value="HEAT SHOCK FACTOR BINDING PROTEIN 1"/>
    <property type="match status" value="1"/>
</dbReference>
<name>A0A166HEM4_DAUCS</name>
<protein>
    <recommendedName>
        <fullName evidence="4">Heat shock factor binding protein</fullName>
    </recommendedName>
</protein>
<dbReference type="OMA" id="NLLMQMC"/>
<evidence type="ECO:0000256" key="2">
    <source>
        <dbReference type="SAM" id="MobiDB-lite"/>
    </source>
</evidence>
<dbReference type="PANTHER" id="PTHR19424:SF0">
    <property type="entry name" value="HEAT SHOCK FACTOR BINDING PROTEIN 1"/>
    <property type="match status" value="1"/>
</dbReference>
<evidence type="ECO:0000256" key="1">
    <source>
        <dbReference type="ARBA" id="ARBA00006349"/>
    </source>
</evidence>
<accession>A0A166HEM4</accession>
<dbReference type="STRING" id="79200.A0A166HEM4"/>
<dbReference type="EMBL" id="LNRQ01000001">
    <property type="protein sequence ID" value="KZN10157.1"/>
    <property type="molecule type" value="Genomic_DNA"/>
</dbReference>
<feature type="region of interest" description="Disordered" evidence="2">
    <location>
        <begin position="84"/>
        <end position="112"/>
    </location>
</feature>
<dbReference type="Gramene" id="KZN10157">
    <property type="protein sequence ID" value="KZN10157"/>
    <property type="gene ID" value="DCAR_002813"/>
</dbReference>
<comment type="caution">
    <text evidence="3">The sequence shown here is derived from an EMBL/GenBank/DDBJ whole genome shotgun (WGS) entry which is preliminary data.</text>
</comment>
<reference evidence="3" key="1">
    <citation type="journal article" date="2016" name="Nat. Genet.">
        <title>A high-quality carrot genome assembly provides new insights into carotenoid accumulation and asterid genome evolution.</title>
        <authorList>
            <person name="Iorizzo M."/>
            <person name="Ellison S."/>
            <person name="Senalik D."/>
            <person name="Zeng P."/>
            <person name="Satapoomin P."/>
            <person name="Huang J."/>
            <person name="Bowman M."/>
            <person name="Iovene M."/>
            <person name="Sanseverino W."/>
            <person name="Cavagnaro P."/>
            <person name="Yildiz M."/>
            <person name="Macko-Podgorni A."/>
            <person name="Moranska E."/>
            <person name="Grzebelus E."/>
            <person name="Grzebelus D."/>
            <person name="Ashrafi H."/>
            <person name="Zheng Z."/>
            <person name="Cheng S."/>
            <person name="Spooner D."/>
            <person name="Van Deynze A."/>
            <person name="Simon P."/>
        </authorList>
    </citation>
    <scope>NUCLEOTIDE SEQUENCE [LARGE SCALE GENOMIC DNA]</scope>
    <source>
        <tissue evidence="3">Leaf</tissue>
    </source>
</reference>
<evidence type="ECO:0000313" key="3">
    <source>
        <dbReference type="EMBL" id="KZN10157.1"/>
    </source>
</evidence>
<proteinExistence type="inferred from homology"/>
<organism evidence="3">
    <name type="scientific">Daucus carota subsp. sativus</name>
    <name type="common">Carrot</name>
    <dbReference type="NCBI Taxonomy" id="79200"/>
    <lineage>
        <taxon>Eukaryota</taxon>
        <taxon>Viridiplantae</taxon>
        <taxon>Streptophyta</taxon>
        <taxon>Embryophyta</taxon>
        <taxon>Tracheophyta</taxon>
        <taxon>Spermatophyta</taxon>
        <taxon>Magnoliopsida</taxon>
        <taxon>eudicotyledons</taxon>
        <taxon>Gunneridae</taxon>
        <taxon>Pentapetalae</taxon>
        <taxon>asterids</taxon>
        <taxon>campanulids</taxon>
        <taxon>Apiales</taxon>
        <taxon>Apiaceae</taxon>
        <taxon>Apioideae</taxon>
        <taxon>Scandiceae</taxon>
        <taxon>Daucinae</taxon>
        <taxon>Daucus</taxon>
        <taxon>Daucus sect. Daucus</taxon>
    </lineage>
</organism>
<dbReference type="GO" id="GO:0003714">
    <property type="term" value="F:transcription corepressor activity"/>
    <property type="evidence" value="ECO:0007669"/>
    <property type="project" value="InterPro"/>
</dbReference>
<evidence type="ECO:0008006" key="4">
    <source>
        <dbReference type="Google" id="ProtNLM"/>
    </source>
</evidence>
<dbReference type="GO" id="GO:0070370">
    <property type="term" value="P:cellular heat acclimation"/>
    <property type="evidence" value="ECO:0007669"/>
    <property type="project" value="TreeGrafter"/>
</dbReference>
<comment type="similarity">
    <text evidence="1">Belongs to the HSBP1 family.</text>
</comment>
<feature type="compositionally biased region" description="Basic and acidic residues" evidence="2">
    <location>
        <begin position="101"/>
        <end position="112"/>
    </location>
</feature>
<dbReference type="InterPro" id="IPR009643">
    <property type="entry name" value="HS1-bd"/>
</dbReference>
<dbReference type="GO" id="GO:0005634">
    <property type="term" value="C:nucleus"/>
    <property type="evidence" value="ECO:0007669"/>
    <property type="project" value="TreeGrafter"/>
</dbReference>